<dbReference type="Proteomes" id="UP001055811">
    <property type="component" value="Linkage Group LG09"/>
</dbReference>
<evidence type="ECO:0000313" key="1">
    <source>
        <dbReference type="EMBL" id="KAI3688726.1"/>
    </source>
</evidence>
<name>A0ACB8YU07_CICIN</name>
<comment type="caution">
    <text evidence="1">The sequence shown here is derived from an EMBL/GenBank/DDBJ whole genome shotgun (WGS) entry which is preliminary data.</text>
</comment>
<reference evidence="2" key="1">
    <citation type="journal article" date="2022" name="Mol. Ecol. Resour.">
        <title>The genomes of chicory, endive, great burdock and yacon provide insights into Asteraceae palaeo-polyploidization history and plant inulin production.</title>
        <authorList>
            <person name="Fan W."/>
            <person name="Wang S."/>
            <person name="Wang H."/>
            <person name="Wang A."/>
            <person name="Jiang F."/>
            <person name="Liu H."/>
            <person name="Zhao H."/>
            <person name="Xu D."/>
            <person name="Zhang Y."/>
        </authorList>
    </citation>
    <scope>NUCLEOTIDE SEQUENCE [LARGE SCALE GENOMIC DNA]</scope>
    <source>
        <strain evidence="2">cv. Punajuju</strain>
    </source>
</reference>
<dbReference type="EMBL" id="CM042017">
    <property type="protein sequence ID" value="KAI3688726.1"/>
    <property type="molecule type" value="Genomic_DNA"/>
</dbReference>
<protein>
    <submittedName>
        <fullName evidence="1">Uncharacterized protein</fullName>
    </submittedName>
</protein>
<organism evidence="1 2">
    <name type="scientific">Cichorium intybus</name>
    <name type="common">Chicory</name>
    <dbReference type="NCBI Taxonomy" id="13427"/>
    <lineage>
        <taxon>Eukaryota</taxon>
        <taxon>Viridiplantae</taxon>
        <taxon>Streptophyta</taxon>
        <taxon>Embryophyta</taxon>
        <taxon>Tracheophyta</taxon>
        <taxon>Spermatophyta</taxon>
        <taxon>Magnoliopsida</taxon>
        <taxon>eudicotyledons</taxon>
        <taxon>Gunneridae</taxon>
        <taxon>Pentapetalae</taxon>
        <taxon>asterids</taxon>
        <taxon>campanulids</taxon>
        <taxon>Asterales</taxon>
        <taxon>Asteraceae</taxon>
        <taxon>Cichorioideae</taxon>
        <taxon>Cichorieae</taxon>
        <taxon>Cichoriinae</taxon>
        <taxon>Cichorium</taxon>
    </lineage>
</organism>
<keyword evidence="2" id="KW-1185">Reference proteome</keyword>
<gene>
    <name evidence="1" type="ORF">L2E82_46515</name>
</gene>
<evidence type="ECO:0000313" key="2">
    <source>
        <dbReference type="Proteomes" id="UP001055811"/>
    </source>
</evidence>
<sequence length="295" mass="33510">MARLLSEEHQENGILVQLPAPSEITVSPALLWLIVSIAAIFFISGIFHLLLRFFKRKHAYHPSVSHSNRYSELHGPQSLGRQLQQLFRLQDSGLDQSVIDNLPVFNYKDIIIASQDPFDCAVCLCEFSPDDKLRLIPICSHAFHTHCIDTWLLSNSTCPLCRVNLGIDHRLCNNHNGRPRENVVNVPTSNIERILSVRLGKLESFNGEERSNEGEGIRCNLVARRCFSMGSFRYVVNDKDLEVSLTGVKKDDMDERRIKYESFSVSKVWLWSKKAKFPDSSLEVSGVCSIVPRTL</sequence>
<reference evidence="1 2" key="2">
    <citation type="journal article" date="2022" name="Mol. Ecol. Resour.">
        <title>The genomes of chicory, endive, great burdock and yacon provide insights into Asteraceae paleo-polyploidization history and plant inulin production.</title>
        <authorList>
            <person name="Fan W."/>
            <person name="Wang S."/>
            <person name="Wang H."/>
            <person name="Wang A."/>
            <person name="Jiang F."/>
            <person name="Liu H."/>
            <person name="Zhao H."/>
            <person name="Xu D."/>
            <person name="Zhang Y."/>
        </authorList>
    </citation>
    <scope>NUCLEOTIDE SEQUENCE [LARGE SCALE GENOMIC DNA]</scope>
    <source>
        <strain evidence="2">cv. Punajuju</strain>
        <tissue evidence="1">Leaves</tissue>
    </source>
</reference>
<accession>A0ACB8YU07</accession>
<proteinExistence type="predicted"/>